<dbReference type="InterPro" id="IPR036291">
    <property type="entry name" value="NAD(P)-bd_dom_sf"/>
</dbReference>
<sequence>MQAVLGKVIGPKEVHPENLQGRVAVVTGGALGIGYEVSRAFALAGAKVIMINRKEDQGTSAIELIKKEDPNADIDWKPCDLGSLKDVRETFSSLRDSLDRLDFLICSAGINTNQYGEDADGIDRHFGVNFLGHFYVINQLYPLLRKTSKRDETPHPRIVFEASEMHRGAPSNVHFASLDEINDSSMDPTRLYGRTKLAMILCAKFGLYERVIKPNDDKVYALAVHPGVVNTAMQQQWKDAYPGITGMLLSNTMMFAGRSVEQGSYSALWAATSMEIEEKGWNGWYFNDPVRLKGFDPSNNPIGLGQPGKESAQASDPALGAALWNLGTRLIKDKLGDDAMLDWNQEV</sequence>
<comment type="caution">
    <text evidence="3">The sequence shown here is derived from an EMBL/GenBank/DDBJ whole genome shotgun (WGS) entry which is preliminary data.</text>
</comment>
<accession>A0AAN6RLQ3</accession>
<organism evidence="3 4">
    <name type="scientific">Pseudopithomyces chartarum</name>
    <dbReference type="NCBI Taxonomy" id="1892770"/>
    <lineage>
        <taxon>Eukaryota</taxon>
        <taxon>Fungi</taxon>
        <taxon>Dikarya</taxon>
        <taxon>Ascomycota</taxon>
        <taxon>Pezizomycotina</taxon>
        <taxon>Dothideomycetes</taxon>
        <taxon>Pleosporomycetidae</taxon>
        <taxon>Pleosporales</taxon>
        <taxon>Massarineae</taxon>
        <taxon>Didymosphaeriaceae</taxon>
        <taxon>Pseudopithomyces</taxon>
    </lineage>
</organism>
<dbReference type="Pfam" id="PF00106">
    <property type="entry name" value="adh_short"/>
    <property type="match status" value="1"/>
</dbReference>
<dbReference type="GO" id="GO:0016491">
    <property type="term" value="F:oxidoreductase activity"/>
    <property type="evidence" value="ECO:0007669"/>
    <property type="project" value="UniProtKB-KW"/>
</dbReference>
<protein>
    <submittedName>
        <fullName evidence="3">Uncharacterized protein</fullName>
    </submittedName>
</protein>
<evidence type="ECO:0000313" key="4">
    <source>
        <dbReference type="Proteomes" id="UP001280581"/>
    </source>
</evidence>
<evidence type="ECO:0000256" key="2">
    <source>
        <dbReference type="ARBA" id="ARBA00023002"/>
    </source>
</evidence>
<keyword evidence="2" id="KW-0560">Oxidoreductase</keyword>
<evidence type="ECO:0000256" key="1">
    <source>
        <dbReference type="ARBA" id="ARBA00006484"/>
    </source>
</evidence>
<dbReference type="EMBL" id="WVTA01000002">
    <property type="protein sequence ID" value="KAK3215691.1"/>
    <property type="molecule type" value="Genomic_DNA"/>
</dbReference>
<gene>
    <name evidence="3" type="ORF">GRF29_8g805478</name>
</gene>
<comment type="similarity">
    <text evidence="1">Belongs to the short-chain dehydrogenases/reductases (SDR) family.</text>
</comment>
<dbReference type="SUPFAM" id="SSF51735">
    <property type="entry name" value="NAD(P)-binding Rossmann-fold domains"/>
    <property type="match status" value="1"/>
</dbReference>
<dbReference type="PANTHER" id="PTHR24320">
    <property type="entry name" value="RETINOL DEHYDROGENASE"/>
    <property type="match status" value="1"/>
</dbReference>
<dbReference type="PANTHER" id="PTHR24320:SF281">
    <property type="entry name" value="SHORT CHAIN DEHYDROGENASE_REDUCTASE FAMILY PROTEIN (AFU_ORTHOLOGUE AFUA_5G14310)"/>
    <property type="match status" value="1"/>
</dbReference>
<keyword evidence="4" id="KW-1185">Reference proteome</keyword>
<proteinExistence type="inferred from homology"/>
<evidence type="ECO:0000313" key="3">
    <source>
        <dbReference type="EMBL" id="KAK3215691.1"/>
    </source>
</evidence>
<dbReference type="Proteomes" id="UP001280581">
    <property type="component" value="Unassembled WGS sequence"/>
</dbReference>
<reference evidence="3 4" key="1">
    <citation type="submission" date="2021-02" db="EMBL/GenBank/DDBJ databases">
        <title>Genome assembly of Pseudopithomyces chartarum.</title>
        <authorList>
            <person name="Jauregui R."/>
            <person name="Singh J."/>
            <person name="Voisey C."/>
        </authorList>
    </citation>
    <scope>NUCLEOTIDE SEQUENCE [LARGE SCALE GENOMIC DNA]</scope>
    <source>
        <strain evidence="3 4">AGR01</strain>
    </source>
</reference>
<dbReference type="PRINTS" id="PR00081">
    <property type="entry name" value="GDHRDH"/>
</dbReference>
<dbReference type="AlphaFoldDB" id="A0AAN6RLQ3"/>
<dbReference type="InterPro" id="IPR002347">
    <property type="entry name" value="SDR_fam"/>
</dbReference>
<name>A0AAN6RLQ3_9PLEO</name>
<dbReference type="Gene3D" id="3.40.50.720">
    <property type="entry name" value="NAD(P)-binding Rossmann-like Domain"/>
    <property type="match status" value="1"/>
</dbReference>